<evidence type="ECO:0000256" key="4">
    <source>
        <dbReference type="SAM" id="Coils"/>
    </source>
</evidence>
<sequence>MARSQEKAHNLMNKWITAKHRMRLGQTAHRPLSAYECKTASECLYWRQDVVKELEKKLSQIQNPNLPENTIRDLNDEVNRLVRSRGHWEHRIRELGGVILDAADQNTGDDDPGSALFIGGSNTYKYYGAAKNLPEVKLLLKKEPEDIPKKGRYELYDSITPAYYGFGDEEDGRLLLEEAEAEAEAIEKEVSEWKKIQALKMENGG</sequence>
<reference evidence="5 7" key="1">
    <citation type="submission" date="2016-05" db="EMBL/GenBank/DDBJ databases">
        <title>Nuclear genome of Blastocystis sp. subtype 1 NandII.</title>
        <authorList>
            <person name="Gentekaki E."/>
            <person name="Curtis B."/>
            <person name="Stairs C."/>
            <person name="Eme L."/>
            <person name="Herman E."/>
            <person name="Klimes V."/>
            <person name="Arias M.C."/>
            <person name="Elias M."/>
            <person name="Hilliou F."/>
            <person name="Klute M."/>
            <person name="Malik S.-B."/>
            <person name="Pightling A."/>
            <person name="Rachubinski R."/>
            <person name="Salas D."/>
            <person name="Schlacht A."/>
            <person name="Suga H."/>
            <person name="Archibald J."/>
            <person name="Ball S.G."/>
            <person name="Clark G."/>
            <person name="Dacks J."/>
            <person name="Van Der Giezen M."/>
            <person name="Tsaousis A."/>
            <person name="Roger A."/>
        </authorList>
    </citation>
    <scope>NUCLEOTIDE SEQUENCE [LARGE SCALE GENOMIC DNA]</scope>
    <source>
        <strain evidence="7">ATCC 50177 / NandII</strain>
        <strain evidence="5">NandII</strain>
    </source>
</reference>
<evidence type="ECO:0000313" key="5">
    <source>
        <dbReference type="EMBL" id="OAO13954.1"/>
    </source>
</evidence>
<comment type="caution">
    <text evidence="5">The sequence shown here is derived from an EMBL/GenBank/DDBJ whole genome shotgun (WGS) entry which is preliminary data.</text>
</comment>
<evidence type="ECO:0000256" key="1">
    <source>
        <dbReference type="ARBA" id="ARBA00004123"/>
    </source>
</evidence>
<evidence type="ECO:0008006" key="8">
    <source>
        <dbReference type="Google" id="ProtNLM"/>
    </source>
</evidence>
<dbReference type="InterPro" id="IPR009360">
    <property type="entry name" value="Isy1"/>
</dbReference>
<dbReference type="InterPro" id="IPR029012">
    <property type="entry name" value="Helix_hairpin_bin_sf"/>
</dbReference>
<dbReference type="GO" id="GO:0000350">
    <property type="term" value="P:generation of catalytic spliceosome for second transesterification step"/>
    <property type="evidence" value="ECO:0007669"/>
    <property type="project" value="InterPro"/>
</dbReference>
<dbReference type="FunFam" id="1.10.287.660:FF:000001">
    <property type="entry name" value="pre-mRNA-splicing factor ISY1 homolog"/>
    <property type="match status" value="1"/>
</dbReference>
<dbReference type="EMBL" id="LXWW01000308">
    <property type="protein sequence ID" value="OAO13954.1"/>
    <property type="molecule type" value="Genomic_DNA"/>
</dbReference>
<dbReference type="EMBL" id="LXWW01000146">
    <property type="protein sequence ID" value="OAO15379.1"/>
    <property type="molecule type" value="Genomic_DNA"/>
</dbReference>
<keyword evidence="4" id="KW-0175">Coiled coil</keyword>
<dbReference type="InterPro" id="IPR037200">
    <property type="entry name" value="Isy1_sf"/>
</dbReference>
<comment type="similarity">
    <text evidence="2">Belongs to the ISY1 family.</text>
</comment>
<dbReference type="Gene3D" id="1.10.287.660">
    <property type="entry name" value="Helix hairpin bin"/>
    <property type="match status" value="1"/>
</dbReference>
<proteinExistence type="inferred from homology"/>
<feature type="coiled-coil region" evidence="4">
    <location>
        <begin position="169"/>
        <end position="196"/>
    </location>
</feature>
<keyword evidence="3" id="KW-0539">Nucleus</keyword>
<evidence type="ECO:0000313" key="7">
    <source>
        <dbReference type="Proteomes" id="UP000078348"/>
    </source>
</evidence>
<dbReference type="SUPFAM" id="SSF140102">
    <property type="entry name" value="ISY1 domain-like"/>
    <property type="match status" value="1"/>
</dbReference>
<comment type="subcellular location">
    <subcellularLocation>
        <location evidence="1">Nucleus</location>
    </subcellularLocation>
</comment>
<accession>A0A196SD70</accession>
<dbReference type="GO" id="GO:0005634">
    <property type="term" value="C:nucleus"/>
    <property type="evidence" value="ECO:0007669"/>
    <property type="project" value="UniProtKB-SubCell"/>
</dbReference>
<dbReference type="Pfam" id="PF06246">
    <property type="entry name" value="Isy1"/>
    <property type="match status" value="1"/>
</dbReference>
<dbReference type="OrthoDB" id="1739576at2759"/>
<dbReference type="PANTHER" id="PTHR13021">
    <property type="entry name" value="PRE-MRNA-SPLICING FACTOR ISY1"/>
    <property type="match status" value="1"/>
</dbReference>
<dbReference type="AlphaFoldDB" id="A0A196SD70"/>
<dbReference type="STRING" id="478820.A0A196SD70"/>
<protein>
    <recommendedName>
        <fullName evidence="8">Pre-mRNA-splicing factor ISY1</fullName>
    </recommendedName>
</protein>
<evidence type="ECO:0000256" key="2">
    <source>
        <dbReference type="ARBA" id="ARBA00007002"/>
    </source>
</evidence>
<evidence type="ECO:0000256" key="3">
    <source>
        <dbReference type="ARBA" id="ARBA00023242"/>
    </source>
</evidence>
<gene>
    <name evidence="6" type="ORF">AV274_2908</name>
    <name evidence="5" type="ORF">AV274_4354</name>
</gene>
<evidence type="ECO:0000313" key="6">
    <source>
        <dbReference type="EMBL" id="OAO15379.1"/>
    </source>
</evidence>
<name>A0A196SD70_BLAHN</name>
<dbReference type="Proteomes" id="UP000078348">
    <property type="component" value="Unassembled WGS sequence"/>
</dbReference>
<organism evidence="5 7">
    <name type="scientific">Blastocystis sp. subtype 1 (strain ATCC 50177 / NandII)</name>
    <dbReference type="NCBI Taxonomy" id="478820"/>
    <lineage>
        <taxon>Eukaryota</taxon>
        <taxon>Sar</taxon>
        <taxon>Stramenopiles</taxon>
        <taxon>Bigyra</taxon>
        <taxon>Opalozoa</taxon>
        <taxon>Opalinata</taxon>
        <taxon>Blastocystidae</taxon>
        <taxon>Blastocystis</taxon>
    </lineage>
</organism>
<keyword evidence="7" id="KW-1185">Reference proteome</keyword>